<evidence type="ECO:0000313" key="11">
    <source>
        <dbReference type="Proteomes" id="UP000000305"/>
    </source>
</evidence>
<keyword evidence="7" id="KW-0472">Membrane</keyword>
<evidence type="ECO:0000256" key="8">
    <source>
        <dbReference type="SAM" id="MobiDB-lite"/>
    </source>
</evidence>
<comment type="similarity">
    <text evidence="3 7">Belongs to the glycosyltransferase 10 family.</text>
</comment>
<evidence type="ECO:0000256" key="3">
    <source>
        <dbReference type="ARBA" id="ARBA00008919"/>
    </source>
</evidence>
<dbReference type="UniPathway" id="UPA00378"/>
<feature type="compositionally biased region" description="Basic residues" evidence="8">
    <location>
        <begin position="1"/>
        <end position="17"/>
    </location>
</feature>
<dbReference type="HOGENOM" id="CLU_518039_0_0_1"/>
<dbReference type="PANTHER" id="PTHR48438">
    <property type="entry name" value="ALPHA-(1,3)-FUCOSYLTRANSFERASE C-RELATED"/>
    <property type="match status" value="1"/>
</dbReference>
<feature type="compositionally biased region" description="Acidic residues" evidence="8">
    <location>
        <begin position="98"/>
        <end position="108"/>
    </location>
</feature>
<feature type="compositionally biased region" description="Basic residues" evidence="8">
    <location>
        <begin position="148"/>
        <end position="157"/>
    </location>
</feature>
<dbReference type="PANTHER" id="PTHR48438:SF1">
    <property type="entry name" value="ALPHA-(1,3)-FUCOSYLTRANSFERASE C-RELATED"/>
    <property type="match status" value="1"/>
</dbReference>
<evidence type="ECO:0000256" key="5">
    <source>
        <dbReference type="ARBA" id="ARBA00022679"/>
    </source>
</evidence>
<evidence type="ECO:0000256" key="2">
    <source>
        <dbReference type="ARBA" id="ARBA00004922"/>
    </source>
</evidence>
<keyword evidence="7" id="KW-1133">Transmembrane helix</keyword>
<dbReference type="InParanoid" id="E9H544"/>
<evidence type="ECO:0000256" key="6">
    <source>
        <dbReference type="ARBA" id="ARBA00023034"/>
    </source>
</evidence>
<keyword evidence="7" id="KW-0812">Transmembrane</keyword>
<dbReference type="EMBL" id="GL732593">
    <property type="protein sequence ID" value="EFX73067.1"/>
    <property type="molecule type" value="Genomic_DNA"/>
</dbReference>
<feature type="domain" description="Fucosyltransferase C-terminal" evidence="9">
    <location>
        <begin position="296"/>
        <end position="422"/>
    </location>
</feature>
<dbReference type="GO" id="GO:0046920">
    <property type="term" value="F:alpha-(1-&gt;3)-fucosyltransferase activity"/>
    <property type="evidence" value="ECO:0000318"/>
    <property type="project" value="GO_Central"/>
</dbReference>
<evidence type="ECO:0000256" key="4">
    <source>
        <dbReference type="ARBA" id="ARBA00022676"/>
    </source>
</evidence>
<sequence length="526" mass="59924">MARNDRKKKDPRTRRSKALKDSAKKAAYASALKRRQQKEERERLAGDQEPAIDFDTVPEAQDQEEEAVAVEEPVEEPDEEPGQELVASQRPELHQDPEIEDEPSASEDEGQKAGTEEEEPVVEPLIPKDLRVQLERLVLSPATLQRLKRVQKAKKRKEREDSSESGSSPPKRTRKSGKTAEHTQLIETAVFGFGHQPFLDHGCEVSDCAIFDNETSLPIEEYDAIVMHMCLIWLSEIPNFQSMRNYFNWTMSYRLNSDIRLLYGRIEPKVIAPRTGEEIRQLIKETHQPSLKNFANKKNYLVVWMASHCKTPGLRETYIRQLSTFIRVDIYGRCGNLSCPRNTTHSYSNPTCYDLLEAKYKFYLSFENSICEDYVTEKFFEIMKRDLIPIVYGGAKYINIAPHHSYIDATQYTPEGLARYLKLGRHYHCPRITAEISLASSILPLLAYHSSPHILESSIPSLLAYHSSLVLSSRTQLRNFNSFSQQLSSYISSIIVAIFVSSGPGFLVVGPHKVIQSGILWATIVS</sequence>
<comment type="subcellular location">
    <subcellularLocation>
        <location evidence="1">Golgi apparatus membrane</location>
        <topology evidence="1">Single-pass type II membrane protein</topology>
    </subcellularLocation>
    <subcellularLocation>
        <location evidence="7">Golgi apparatus</location>
        <location evidence="7">Golgi stack membrane</location>
        <topology evidence="7">Single-pass type II membrane protein</topology>
    </subcellularLocation>
</comment>
<dbReference type="InterPro" id="IPR055270">
    <property type="entry name" value="Glyco_tran_10_C"/>
</dbReference>
<dbReference type="AlphaFoldDB" id="E9H544"/>
<dbReference type="SUPFAM" id="SSF53756">
    <property type="entry name" value="UDP-Glycosyltransferase/glycogen phosphorylase"/>
    <property type="match status" value="1"/>
</dbReference>
<keyword evidence="11" id="KW-1185">Reference proteome</keyword>
<name>E9H544_DAPPU</name>
<protein>
    <recommendedName>
        <fullName evidence="7">Fucosyltransferase</fullName>
        <ecNumber evidence="7">2.4.1.-</ecNumber>
    </recommendedName>
</protein>
<dbReference type="Proteomes" id="UP000000305">
    <property type="component" value="Unassembled WGS sequence"/>
</dbReference>
<reference evidence="10 11" key="1">
    <citation type="journal article" date="2011" name="Science">
        <title>The ecoresponsive genome of Daphnia pulex.</title>
        <authorList>
            <person name="Colbourne J.K."/>
            <person name="Pfrender M.E."/>
            <person name="Gilbert D."/>
            <person name="Thomas W.K."/>
            <person name="Tucker A."/>
            <person name="Oakley T.H."/>
            <person name="Tokishita S."/>
            <person name="Aerts A."/>
            <person name="Arnold G.J."/>
            <person name="Basu M.K."/>
            <person name="Bauer D.J."/>
            <person name="Caceres C.E."/>
            <person name="Carmel L."/>
            <person name="Casola C."/>
            <person name="Choi J.H."/>
            <person name="Detter J.C."/>
            <person name="Dong Q."/>
            <person name="Dusheyko S."/>
            <person name="Eads B.D."/>
            <person name="Frohlich T."/>
            <person name="Geiler-Samerotte K.A."/>
            <person name="Gerlach D."/>
            <person name="Hatcher P."/>
            <person name="Jogdeo S."/>
            <person name="Krijgsveld J."/>
            <person name="Kriventseva E.V."/>
            <person name="Kultz D."/>
            <person name="Laforsch C."/>
            <person name="Lindquist E."/>
            <person name="Lopez J."/>
            <person name="Manak J.R."/>
            <person name="Muller J."/>
            <person name="Pangilinan J."/>
            <person name="Patwardhan R.P."/>
            <person name="Pitluck S."/>
            <person name="Pritham E.J."/>
            <person name="Rechtsteiner A."/>
            <person name="Rho M."/>
            <person name="Rogozin I.B."/>
            <person name="Sakarya O."/>
            <person name="Salamov A."/>
            <person name="Schaack S."/>
            <person name="Shapiro H."/>
            <person name="Shiga Y."/>
            <person name="Skalitzky C."/>
            <person name="Smith Z."/>
            <person name="Souvorov A."/>
            <person name="Sung W."/>
            <person name="Tang Z."/>
            <person name="Tsuchiya D."/>
            <person name="Tu H."/>
            <person name="Vos H."/>
            <person name="Wang M."/>
            <person name="Wolf Y.I."/>
            <person name="Yamagata H."/>
            <person name="Yamada T."/>
            <person name="Ye Y."/>
            <person name="Shaw J.R."/>
            <person name="Andrews J."/>
            <person name="Crease T.J."/>
            <person name="Tang H."/>
            <person name="Lucas S.M."/>
            <person name="Robertson H.M."/>
            <person name="Bork P."/>
            <person name="Koonin E.V."/>
            <person name="Zdobnov E.M."/>
            <person name="Grigoriev I.V."/>
            <person name="Lynch M."/>
            <person name="Boore J.L."/>
        </authorList>
    </citation>
    <scope>NUCLEOTIDE SEQUENCE [LARGE SCALE GENOMIC DNA]</scope>
</reference>
<feature type="compositionally biased region" description="Acidic residues" evidence="8">
    <location>
        <begin position="61"/>
        <end position="82"/>
    </location>
</feature>
<feature type="region of interest" description="Disordered" evidence="8">
    <location>
        <begin position="1"/>
        <end position="126"/>
    </location>
</feature>
<gene>
    <name evidence="10" type="ORF">DAPPUDRAFT_325563</name>
</gene>
<accession>E9H544</accession>
<evidence type="ECO:0000256" key="7">
    <source>
        <dbReference type="RuleBase" id="RU003832"/>
    </source>
</evidence>
<proteinExistence type="inferred from homology"/>
<dbReference type="FunFam" id="3.40.50.11660:FF:000004">
    <property type="entry name" value="Glycoprotein 3-alpha-L-fucosyltransferase A"/>
    <property type="match status" value="1"/>
</dbReference>
<dbReference type="PhylomeDB" id="E9H544"/>
<dbReference type="KEGG" id="dpx:DAPPUDRAFT_325563"/>
<comment type="pathway">
    <text evidence="2">Protein modification; protein glycosylation.</text>
</comment>
<keyword evidence="6 7" id="KW-0333">Golgi apparatus</keyword>
<evidence type="ECO:0000313" key="10">
    <source>
        <dbReference type="EMBL" id="EFX73067.1"/>
    </source>
</evidence>
<feature type="compositionally biased region" description="Basic and acidic residues" evidence="8">
    <location>
        <begin position="37"/>
        <end position="46"/>
    </location>
</feature>
<organism evidence="10 11">
    <name type="scientific">Daphnia pulex</name>
    <name type="common">Water flea</name>
    <dbReference type="NCBI Taxonomy" id="6669"/>
    <lineage>
        <taxon>Eukaryota</taxon>
        <taxon>Metazoa</taxon>
        <taxon>Ecdysozoa</taxon>
        <taxon>Arthropoda</taxon>
        <taxon>Crustacea</taxon>
        <taxon>Branchiopoda</taxon>
        <taxon>Diplostraca</taxon>
        <taxon>Cladocera</taxon>
        <taxon>Anomopoda</taxon>
        <taxon>Daphniidae</taxon>
        <taxon>Daphnia</taxon>
    </lineage>
</organism>
<dbReference type="InterPro" id="IPR038577">
    <property type="entry name" value="GT10-like_C_sf"/>
</dbReference>
<dbReference type="OrthoDB" id="427096at2759"/>
<dbReference type="GO" id="GO:0000139">
    <property type="term" value="C:Golgi membrane"/>
    <property type="evidence" value="ECO:0007669"/>
    <property type="project" value="UniProtKB-SubCell"/>
</dbReference>
<dbReference type="STRING" id="6669.E9H544"/>
<evidence type="ECO:0000256" key="1">
    <source>
        <dbReference type="ARBA" id="ARBA00004323"/>
    </source>
</evidence>
<dbReference type="InterPro" id="IPR001503">
    <property type="entry name" value="Glyco_trans_10"/>
</dbReference>
<keyword evidence="5 7" id="KW-0808">Transferase</keyword>
<keyword evidence="4 7" id="KW-0328">Glycosyltransferase</keyword>
<dbReference type="Gene3D" id="3.40.50.11660">
    <property type="entry name" value="Glycosyl transferase family 10, C-terminal domain"/>
    <property type="match status" value="1"/>
</dbReference>
<feature type="transmembrane region" description="Helical" evidence="7">
    <location>
        <begin position="487"/>
        <end position="509"/>
    </location>
</feature>
<dbReference type="GO" id="GO:0032580">
    <property type="term" value="C:Golgi cisterna membrane"/>
    <property type="evidence" value="ECO:0007669"/>
    <property type="project" value="UniProtKB-SubCell"/>
</dbReference>
<feature type="region of interest" description="Disordered" evidence="8">
    <location>
        <begin position="148"/>
        <end position="180"/>
    </location>
</feature>
<dbReference type="eggNOG" id="KOG2619">
    <property type="taxonomic scope" value="Eukaryota"/>
</dbReference>
<dbReference type="EC" id="2.4.1.-" evidence="7"/>
<dbReference type="Pfam" id="PF00852">
    <property type="entry name" value="Glyco_transf_10"/>
    <property type="match status" value="1"/>
</dbReference>
<evidence type="ECO:0000259" key="9">
    <source>
        <dbReference type="Pfam" id="PF00852"/>
    </source>
</evidence>